<evidence type="ECO:0000313" key="2">
    <source>
        <dbReference type="Proteomes" id="UP000548423"/>
    </source>
</evidence>
<sequence>MKFGVFTVLFANKTFEEMLDHMKSSGLEQCNMWWVIQLRGKKFWAALTNKAQFRSTHSILAGRKR</sequence>
<comment type="caution">
    <text evidence="1">The sequence shown here is derived from an EMBL/GenBank/DDBJ whole genome shotgun (WGS) entry which is preliminary data.</text>
</comment>
<gene>
    <name evidence="1" type="ORF">F4694_004910</name>
</gene>
<dbReference type="AlphaFoldDB" id="A0A852TKM7"/>
<dbReference type="EMBL" id="JACCBX010000012">
    <property type="protein sequence ID" value="NYE08067.1"/>
    <property type="molecule type" value="Genomic_DNA"/>
</dbReference>
<proteinExistence type="predicted"/>
<dbReference type="GO" id="GO:0016853">
    <property type="term" value="F:isomerase activity"/>
    <property type="evidence" value="ECO:0007669"/>
    <property type="project" value="UniProtKB-KW"/>
</dbReference>
<organism evidence="1 2">
    <name type="scientific">Neobacillus niacini</name>
    <dbReference type="NCBI Taxonomy" id="86668"/>
    <lineage>
        <taxon>Bacteria</taxon>
        <taxon>Bacillati</taxon>
        <taxon>Bacillota</taxon>
        <taxon>Bacilli</taxon>
        <taxon>Bacillales</taxon>
        <taxon>Bacillaceae</taxon>
        <taxon>Neobacillus</taxon>
    </lineage>
</organism>
<dbReference type="Proteomes" id="UP000548423">
    <property type="component" value="Unassembled WGS sequence"/>
</dbReference>
<keyword evidence="1" id="KW-0413">Isomerase</keyword>
<evidence type="ECO:0000313" key="1">
    <source>
        <dbReference type="EMBL" id="NYE08067.1"/>
    </source>
</evidence>
<protein>
    <submittedName>
        <fullName evidence="1">Sugar phosphate isomerase/epimerase</fullName>
    </submittedName>
</protein>
<accession>A0A852TKM7</accession>
<reference evidence="2" key="2">
    <citation type="submission" date="2020-08" db="EMBL/GenBank/DDBJ databases">
        <title>The Agave Microbiome: Exploring the role of microbial communities in plant adaptations to desert environments.</title>
        <authorList>
            <person name="Partida-Martinez L.P."/>
        </authorList>
    </citation>
    <scope>NUCLEOTIDE SEQUENCE [LARGE SCALE GENOMIC DNA]</scope>
    <source>
        <strain evidence="2">AT2.8</strain>
    </source>
</reference>
<name>A0A852TKM7_9BACI</name>
<reference evidence="2" key="1">
    <citation type="submission" date="2020-07" db="EMBL/GenBank/DDBJ databases">
        <authorList>
            <person name="Partida-Martinez L."/>
            <person name="Huntemann M."/>
            <person name="Clum A."/>
            <person name="Wang J."/>
            <person name="Palaniappan K."/>
            <person name="Ritter S."/>
            <person name="Chen I.-M."/>
            <person name="Stamatis D."/>
            <person name="Reddy T."/>
            <person name="O'Malley R."/>
            <person name="Daum C."/>
            <person name="Shapiro N."/>
            <person name="Ivanova N."/>
            <person name="Kyrpides N."/>
            <person name="Woyke T."/>
        </authorList>
    </citation>
    <scope>NUCLEOTIDE SEQUENCE [LARGE SCALE GENOMIC DNA]</scope>
    <source>
        <strain evidence="2">AT2.8</strain>
    </source>
</reference>